<dbReference type="SUPFAM" id="SSF56672">
    <property type="entry name" value="DNA/RNA polymerases"/>
    <property type="match status" value="1"/>
</dbReference>
<evidence type="ECO:0000256" key="2">
    <source>
        <dbReference type="ARBA" id="ARBA00022679"/>
    </source>
</evidence>
<evidence type="ECO:0000259" key="5">
    <source>
        <dbReference type="Pfam" id="PF00136"/>
    </source>
</evidence>
<evidence type="ECO:0000256" key="1">
    <source>
        <dbReference type="ARBA" id="ARBA00012417"/>
    </source>
</evidence>
<dbReference type="Proteomes" id="UP000789901">
    <property type="component" value="Unassembled WGS sequence"/>
</dbReference>
<dbReference type="Gene3D" id="3.90.1600.10">
    <property type="entry name" value="Palm domain of DNA polymerase"/>
    <property type="match status" value="1"/>
</dbReference>
<accession>A0ABN7X5G0</accession>
<evidence type="ECO:0000313" key="6">
    <source>
        <dbReference type="EMBL" id="CAG8846909.1"/>
    </source>
</evidence>
<dbReference type="EC" id="2.7.7.7" evidence="1"/>
<dbReference type="InterPro" id="IPR043502">
    <property type="entry name" value="DNA/RNA_pol_sf"/>
</dbReference>
<name>A0ABN7X5G0_GIGMA</name>
<keyword evidence="2" id="KW-0808">Transferase</keyword>
<comment type="caution">
    <text evidence="6">The sequence shown here is derived from an EMBL/GenBank/DDBJ whole genome shotgun (WGS) entry which is preliminary data.</text>
</comment>
<protein>
    <recommendedName>
        <fullName evidence="1">DNA-directed DNA polymerase</fullName>
        <ecNumber evidence="1">2.7.7.7</ecNumber>
    </recommendedName>
</protein>
<dbReference type="InterPro" id="IPR023211">
    <property type="entry name" value="DNA_pol_palm_dom_sf"/>
</dbReference>
<proteinExistence type="predicted"/>
<feature type="domain" description="DNA-directed DNA polymerase family B multifunctional" evidence="5">
    <location>
        <begin position="39"/>
        <end position="104"/>
    </location>
</feature>
<keyword evidence="4" id="KW-0239">DNA-directed DNA polymerase</keyword>
<dbReference type="EMBL" id="CAJVQB010085479">
    <property type="protein sequence ID" value="CAG8846909.1"/>
    <property type="molecule type" value="Genomic_DNA"/>
</dbReference>
<keyword evidence="7" id="KW-1185">Reference proteome</keyword>
<feature type="non-terminal residue" evidence="6">
    <location>
        <position position="1"/>
    </location>
</feature>
<gene>
    <name evidence="6" type="ORF">GMARGA_LOCUS38400</name>
</gene>
<dbReference type="InterPro" id="IPR006134">
    <property type="entry name" value="DNA-dir_DNA_pol_B_multi_dom"/>
</dbReference>
<sequence>DDEKEYYEILFYNDIENKYTSYFDKNKKELIPAKKDRNEKKNNKFLYNYYNVLQTLFKELANSIYGQFWSKTSFFRNYMISSAITAFGRNYLVKVLDFAKSRFVKDINESEFIW</sequence>
<evidence type="ECO:0000256" key="3">
    <source>
        <dbReference type="ARBA" id="ARBA00022695"/>
    </source>
</evidence>
<evidence type="ECO:0000256" key="4">
    <source>
        <dbReference type="ARBA" id="ARBA00022932"/>
    </source>
</evidence>
<reference evidence="6 7" key="1">
    <citation type="submission" date="2021-06" db="EMBL/GenBank/DDBJ databases">
        <authorList>
            <person name="Kallberg Y."/>
            <person name="Tangrot J."/>
            <person name="Rosling A."/>
        </authorList>
    </citation>
    <scope>NUCLEOTIDE SEQUENCE [LARGE SCALE GENOMIC DNA]</scope>
    <source>
        <strain evidence="6 7">120-4 pot B 10/14</strain>
    </source>
</reference>
<feature type="non-terminal residue" evidence="6">
    <location>
        <position position="114"/>
    </location>
</feature>
<keyword evidence="3" id="KW-0548">Nucleotidyltransferase</keyword>
<organism evidence="6 7">
    <name type="scientific">Gigaspora margarita</name>
    <dbReference type="NCBI Taxonomy" id="4874"/>
    <lineage>
        <taxon>Eukaryota</taxon>
        <taxon>Fungi</taxon>
        <taxon>Fungi incertae sedis</taxon>
        <taxon>Mucoromycota</taxon>
        <taxon>Glomeromycotina</taxon>
        <taxon>Glomeromycetes</taxon>
        <taxon>Diversisporales</taxon>
        <taxon>Gigasporaceae</taxon>
        <taxon>Gigaspora</taxon>
    </lineage>
</organism>
<dbReference type="Pfam" id="PF00136">
    <property type="entry name" value="DNA_pol_B"/>
    <property type="match status" value="1"/>
</dbReference>
<evidence type="ECO:0000313" key="7">
    <source>
        <dbReference type="Proteomes" id="UP000789901"/>
    </source>
</evidence>